<dbReference type="Proteomes" id="UP000483142">
    <property type="component" value="Unassembled WGS sequence"/>
</dbReference>
<dbReference type="SUPFAM" id="SSF56935">
    <property type="entry name" value="Porins"/>
    <property type="match status" value="1"/>
</dbReference>
<dbReference type="FunFam" id="2.60.40.1120:FF:000003">
    <property type="entry name" value="Outer membrane protein Omp121"/>
    <property type="match status" value="1"/>
</dbReference>
<dbReference type="Proteomes" id="UP001210999">
    <property type="component" value="Unassembled WGS sequence"/>
</dbReference>
<sequence length="915" mass="101302">MRNHLKHFLLLAVLTICFTATAVAQGTVKGKVVDAENNEPLIGATVSVSGTTLGTVTDIDGNFVLKLTSSKATLEFKYLGYQDKTMKVTQKGNVDLGTIALSLDAKTLGDVVITSSIAVARKTPVAVTTLAPEFIEEKLGTQEFPEILKSTPGVYATKQGGAYGDSKINMRGFKSENIAVMVNGIPMNDMEWGGLYWSNWAGLSDVTRSMQTQRGLGASKVSAPSVGGSINIVTRTIDQKKGGSISYAMGNDGYNKLLFHVSTGMSKDGWALTLLGGKTWGDGYIQGTEFSAYNYFVNIAKRINDAHQISFTAFGSPQWHNQRSNKDGLSIKGWQAVKNYMGDKSPYRYNPTYGFGPNGERMSASHNEYHKPQLSLNHQWQINEKSSLSTAAYVSIGRGYGNAGQGYKKDANGTTYRNMWYGSYKGNLNTYFRNSDGTFAYDQIYDMNEASDNGSMMAMSKSINEHNWYGLLSTYTTKFGDYIDFYGGIDFRYYKGTHTNELSDLYGGKYFLDESREKVKAVNNALAGTPEYVKKKLQVGDVVYRDYDGYAMSEGVFAQAEYNKDKLSAFLAGSISNTGYWRYDRFYYDKQHAESETVNFIGYTVKGGANYNLNEYHNVFANVGYISRAPFFSGGAFLQSATSNATNPDAVNEKIFSFELGYGFRSPYFTANLNVYHTQWFDKTNAASVNIEDEKGNQVDRATINMQGVDATHQGIELDFVARPFRWLDINGMFSIGNWRWSSTPKGYFYNSLGQPLAYENGKFVEATGIMAPDHASVALDLDGVRVGGSAQTTASLGATAKISKALRVGFDCVFYGRNYSDWAIESSDLTYNINKTLVYDSPWRIPSAYVCDLNASYRFKIGGVNAILSGVVNNLFDQEYISDATDGSNHDWQTAYGIFYGFGRTYNLKLKLNF</sequence>
<comment type="caution">
    <text evidence="13">The sequence shown here is derived from an EMBL/GenBank/DDBJ whole genome shotgun (WGS) entry which is preliminary data.</text>
</comment>
<keyword evidence="14" id="KW-0645">Protease</keyword>
<evidence type="ECO:0000256" key="2">
    <source>
        <dbReference type="ARBA" id="ARBA00022448"/>
    </source>
</evidence>
<evidence type="ECO:0000313" key="13">
    <source>
        <dbReference type="EMBL" id="KAB6561397.1"/>
    </source>
</evidence>
<keyword evidence="3 8" id="KW-1134">Transmembrane beta strand</keyword>
<feature type="chain" id="PRO_5044074906" evidence="9">
    <location>
        <begin position="25"/>
        <end position="915"/>
    </location>
</feature>
<evidence type="ECO:0000259" key="10">
    <source>
        <dbReference type="Pfam" id="PF07715"/>
    </source>
</evidence>
<dbReference type="InterPro" id="IPR012910">
    <property type="entry name" value="Plug_dom"/>
</dbReference>
<evidence type="ECO:0000313" key="20">
    <source>
        <dbReference type="EMBL" id="RHK89416.1"/>
    </source>
</evidence>
<evidence type="ECO:0000313" key="15">
    <source>
        <dbReference type="EMBL" id="MBV3488217.1"/>
    </source>
</evidence>
<reference evidence="17" key="6">
    <citation type="submission" date="2023-01" db="EMBL/GenBank/DDBJ databases">
        <title>Human gut microbiome strain richness.</title>
        <authorList>
            <person name="Chen-Liaw A."/>
        </authorList>
    </citation>
    <scope>NUCLEOTIDE SEQUENCE</scope>
    <source>
        <strain evidence="17">H9_m1001271B151109d0_201107</strain>
    </source>
</reference>
<evidence type="ECO:0000256" key="9">
    <source>
        <dbReference type="SAM" id="SignalP"/>
    </source>
</evidence>
<reference evidence="14" key="4">
    <citation type="submission" date="2021-06" db="EMBL/GenBank/DDBJ databases">
        <title>Collection of gut derived symbiotic bacterial strains cultured from healthy donors.</title>
        <authorList>
            <person name="Lin H."/>
            <person name="Littmann E."/>
            <person name="Pamer E.G."/>
        </authorList>
    </citation>
    <scope>NUCLEOTIDE SEQUENCE</scope>
    <source>
        <strain evidence="15">MSK.19.85</strain>
        <strain evidence="14">MSK.6.33</strain>
    </source>
</reference>
<dbReference type="EMBL" id="JAQKEI010000008">
    <property type="protein sequence ID" value="MDB0851470.1"/>
    <property type="molecule type" value="Genomic_DNA"/>
</dbReference>
<dbReference type="Proteomes" id="UP000286392">
    <property type="component" value="Unassembled WGS sequence"/>
</dbReference>
<dbReference type="Proteomes" id="UP000437431">
    <property type="component" value="Unassembled WGS sequence"/>
</dbReference>
<dbReference type="RefSeq" id="WP_005843284.1">
    <property type="nucleotide sequence ID" value="NZ_BAABYE010000001.1"/>
</dbReference>
<dbReference type="PROSITE" id="PS52016">
    <property type="entry name" value="TONB_DEPENDENT_REC_3"/>
    <property type="match status" value="1"/>
</dbReference>
<dbReference type="InterPro" id="IPR008969">
    <property type="entry name" value="CarboxyPept-like_regulatory"/>
</dbReference>
<dbReference type="EMBL" id="WDAY01000015">
    <property type="protein sequence ID" value="KAB6561397.1"/>
    <property type="molecule type" value="Genomic_DNA"/>
</dbReference>
<comment type="similarity">
    <text evidence="8">Belongs to the TonB-dependent receptor family.</text>
</comment>
<proteinExistence type="inferred from homology"/>
<reference evidence="26 27" key="3">
    <citation type="journal article" date="2019" name="Nat. Med.">
        <title>A library of human gut bacterial isolates paired with longitudinal multiomics data enables mechanistic microbiome research.</title>
        <authorList>
            <person name="Poyet M."/>
            <person name="Groussin M."/>
            <person name="Gibbons S.M."/>
            <person name="Avila-Pacheco J."/>
            <person name="Jiang X."/>
            <person name="Kearney S.M."/>
            <person name="Perrotta A.R."/>
            <person name="Berdy B."/>
            <person name="Zhao S."/>
            <person name="Lieberman T.D."/>
            <person name="Swanson P.K."/>
            <person name="Smith M."/>
            <person name="Roesemann S."/>
            <person name="Alexander J.E."/>
            <person name="Rich S.A."/>
            <person name="Livny J."/>
            <person name="Vlamakis H."/>
            <person name="Clish C."/>
            <person name="Bullock K."/>
            <person name="Deik A."/>
            <person name="Scott J."/>
            <person name="Pierce K.A."/>
            <person name="Xavier R.J."/>
            <person name="Alm E.J."/>
        </authorList>
    </citation>
    <scope>NUCLEOTIDE SEQUENCE [LARGE SCALE GENOMIC DNA]</scope>
    <source>
        <strain evidence="13 26">BIOML-A111</strain>
        <strain evidence="12 27">BIOML-A140</strain>
        <strain evidence="11 28">BIOML-A141</strain>
    </source>
</reference>
<evidence type="ECO:0000313" key="18">
    <source>
        <dbReference type="EMBL" id="RGL85116.1"/>
    </source>
</evidence>
<evidence type="ECO:0000313" key="17">
    <source>
        <dbReference type="EMBL" id="MDB0851470.1"/>
    </source>
</evidence>
<dbReference type="EMBL" id="WDBY01000070">
    <property type="protein sequence ID" value="KAB6470815.1"/>
    <property type="molecule type" value="Genomic_DNA"/>
</dbReference>
<evidence type="ECO:0000256" key="8">
    <source>
        <dbReference type="PROSITE-ProRule" id="PRU01360"/>
    </source>
</evidence>
<reference evidence="21 25" key="2">
    <citation type="journal article" date="2019" name="Nat. Commun.">
        <title>Gram positive-like bacteriocins with broad spectrum anti-Bacteroidales activity encoded on mobile elements of the human gut microbiota.</title>
        <authorList>
            <person name="Bechon N."/>
            <person name="Coyne M.J.Jr."/>
            <person name="Laclare-Mceneany V."/>
            <person name="Chatzidaki-Livanis M."/>
            <person name="Ghigo J.-M."/>
            <person name="Comstock L.E."/>
        </authorList>
    </citation>
    <scope>NUCLEOTIDE SEQUENCE [LARGE SCALE GENOMIC DNA]</scope>
    <source>
        <strain evidence="21 25">CL01T12C17</strain>
    </source>
</reference>
<dbReference type="SUPFAM" id="SSF49464">
    <property type="entry name" value="Carboxypeptidase regulatory domain-like"/>
    <property type="match status" value="1"/>
</dbReference>
<evidence type="ECO:0000313" key="12">
    <source>
        <dbReference type="EMBL" id="KAB6470815.1"/>
    </source>
</evidence>
<dbReference type="Gene3D" id="2.60.40.1120">
    <property type="entry name" value="Carboxypeptidase-like, regulatory domain"/>
    <property type="match status" value="1"/>
</dbReference>
<dbReference type="PANTHER" id="PTHR30069">
    <property type="entry name" value="TONB-DEPENDENT OUTER MEMBRANE RECEPTOR"/>
    <property type="match status" value="1"/>
</dbReference>
<dbReference type="Proteomes" id="UP000283429">
    <property type="component" value="Unassembled WGS sequence"/>
</dbReference>
<evidence type="ECO:0000313" key="22">
    <source>
        <dbReference type="Proteomes" id="UP000261278"/>
    </source>
</evidence>
<reference evidence="16" key="5">
    <citation type="submission" date="2022-01" db="EMBL/GenBank/DDBJ databases">
        <title>Collection of gut derived symbiotic bacterial strains cultured from healthy donors.</title>
        <authorList>
            <person name="Lin H."/>
            <person name="Kohout C."/>
            <person name="Waligurski E."/>
            <person name="Pamer E.G."/>
        </authorList>
    </citation>
    <scope>NUCLEOTIDE SEQUENCE</scope>
    <source>
        <strain evidence="16">DFI.6.72</strain>
    </source>
</reference>
<evidence type="ECO:0000313" key="23">
    <source>
        <dbReference type="Proteomes" id="UP000283429"/>
    </source>
</evidence>
<keyword evidence="2 8" id="KW-0813">Transport</keyword>
<keyword evidence="7 8" id="KW-0998">Cell outer membrane</keyword>
<dbReference type="AlphaFoldDB" id="A0A380Z6I2"/>
<dbReference type="Proteomes" id="UP000468344">
    <property type="component" value="Unassembled WGS sequence"/>
</dbReference>
<evidence type="ECO:0000313" key="28">
    <source>
        <dbReference type="Proteomes" id="UP000483142"/>
    </source>
</evidence>
<evidence type="ECO:0000313" key="16">
    <source>
        <dbReference type="EMBL" id="MCG4687300.1"/>
    </source>
</evidence>
<evidence type="ECO:0000313" key="27">
    <source>
        <dbReference type="Proteomes" id="UP000468344"/>
    </source>
</evidence>
<accession>A0A380Z6I2</accession>
<comment type="subcellular location">
    <subcellularLocation>
        <location evidence="1 8">Cell outer membrane</location>
        <topology evidence="1 8">Multi-pass membrane protein</topology>
    </subcellularLocation>
</comment>
<protein>
    <submittedName>
        <fullName evidence="14">Carboxypeptidase-like regulatory domain-containing protein</fullName>
    </submittedName>
    <submittedName>
        <fullName evidence="21">Ferric enterobactin receptor</fullName>
    </submittedName>
    <submittedName>
        <fullName evidence="13 18">TonB-dependent receptor</fullName>
    </submittedName>
</protein>
<dbReference type="Proteomes" id="UP000261278">
    <property type="component" value="Unassembled WGS sequence"/>
</dbReference>
<dbReference type="GO" id="GO:0004180">
    <property type="term" value="F:carboxypeptidase activity"/>
    <property type="evidence" value="ECO:0007669"/>
    <property type="project" value="UniProtKB-KW"/>
</dbReference>
<dbReference type="InterPro" id="IPR037066">
    <property type="entry name" value="Plug_dom_sf"/>
</dbReference>
<dbReference type="GO" id="GO:0009279">
    <property type="term" value="C:cell outer membrane"/>
    <property type="evidence" value="ECO:0007669"/>
    <property type="project" value="UniProtKB-SubCell"/>
</dbReference>
<evidence type="ECO:0000313" key="26">
    <source>
        <dbReference type="Proteomes" id="UP000437431"/>
    </source>
</evidence>
<dbReference type="EMBL" id="WDBZ01000071">
    <property type="protein sequence ID" value="KAB6445892.1"/>
    <property type="molecule type" value="Genomic_DNA"/>
</dbReference>
<dbReference type="InterPro" id="IPR039426">
    <property type="entry name" value="TonB-dep_rcpt-like"/>
</dbReference>
<dbReference type="Pfam" id="PF07715">
    <property type="entry name" value="Plug"/>
    <property type="match status" value="1"/>
</dbReference>
<dbReference type="Gene3D" id="2.40.170.20">
    <property type="entry name" value="TonB-dependent receptor, beta-barrel domain"/>
    <property type="match status" value="1"/>
</dbReference>
<dbReference type="GO" id="GO:0044718">
    <property type="term" value="P:siderophore transmembrane transport"/>
    <property type="evidence" value="ECO:0007669"/>
    <property type="project" value="TreeGrafter"/>
</dbReference>
<dbReference type="Pfam" id="PF13715">
    <property type="entry name" value="CarbopepD_reg_2"/>
    <property type="match status" value="1"/>
</dbReference>
<evidence type="ECO:0000313" key="14">
    <source>
        <dbReference type="EMBL" id="MBU9138364.1"/>
    </source>
</evidence>
<feature type="signal peptide" evidence="9">
    <location>
        <begin position="1"/>
        <end position="24"/>
    </location>
</feature>
<keyword evidence="14" id="KW-0378">Hydrolase</keyword>
<keyword evidence="6 8" id="KW-0472">Membrane</keyword>
<evidence type="ECO:0000313" key="25">
    <source>
        <dbReference type="Proteomes" id="UP000408523"/>
    </source>
</evidence>
<dbReference type="Proteomes" id="UP001200843">
    <property type="component" value="Unassembled WGS sequence"/>
</dbReference>
<dbReference type="EMBL" id="QROB01000006">
    <property type="protein sequence ID" value="RHK89416.1"/>
    <property type="molecule type" value="Genomic_DNA"/>
</dbReference>
<organism evidence="13 26">
    <name type="scientific">Phocaeicola vulgatus</name>
    <name type="common">Bacteroides vulgatus</name>
    <dbReference type="NCBI Taxonomy" id="821"/>
    <lineage>
        <taxon>Bacteria</taxon>
        <taxon>Pseudomonadati</taxon>
        <taxon>Bacteroidota</taxon>
        <taxon>Bacteroidia</taxon>
        <taxon>Bacteroidales</taxon>
        <taxon>Bacteroidaceae</taxon>
        <taxon>Phocaeicola</taxon>
    </lineage>
</organism>
<evidence type="ECO:0000256" key="3">
    <source>
        <dbReference type="ARBA" id="ARBA00022452"/>
    </source>
</evidence>
<dbReference type="EMBL" id="JAHOGA010000010">
    <property type="protein sequence ID" value="MBV3488217.1"/>
    <property type="molecule type" value="Genomic_DNA"/>
</dbReference>
<evidence type="ECO:0000256" key="7">
    <source>
        <dbReference type="ARBA" id="ARBA00023237"/>
    </source>
</evidence>
<dbReference type="Proteomes" id="UP000408523">
    <property type="component" value="Unassembled WGS sequence"/>
</dbReference>
<gene>
    <name evidence="21" type="primary">pfeA</name>
    <name evidence="20" type="ORF">DW043_05925</name>
    <name evidence="19" type="ORF">DW783_02460</name>
    <name evidence="18" type="ORF">DXC44_12975</name>
    <name evidence="21" type="ORF">EH214_00356</name>
    <name evidence="13" type="ORF">GAY79_08220</name>
    <name evidence="12" type="ORF">GAZ06_22020</name>
    <name evidence="11" type="ORF">GAZ09_21895</name>
    <name evidence="15" type="ORF">KSX14_06120</name>
    <name evidence="14" type="ORF">KTG10_06275</name>
    <name evidence="16" type="ORF">L0N01_01600</name>
    <name evidence="17" type="ORF">PL594_08135</name>
</gene>
<reference evidence="22 23" key="1">
    <citation type="submission" date="2018-08" db="EMBL/GenBank/DDBJ databases">
        <title>A genome reference for cultivated species of the human gut microbiota.</title>
        <authorList>
            <person name="Zou Y."/>
            <person name="Xue W."/>
            <person name="Luo G."/>
        </authorList>
    </citation>
    <scope>NUCLEOTIDE SEQUENCE [LARGE SCALE GENOMIC DNA]</scope>
    <source>
        <strain evidence="20 24">AF39-8AT</strain>
        <strain evidence="19 23">AM30-40</strain>
        <strain evidence="18 22">TF05-18</strain>
    </source>
</reference>
<dbReference type="Gene3D" id="2.170.130.10">
    <property type="entry name" value="TonB-dependent receptor, plug domain"/>
    <property type="match status" value="1"/>
</dbReference>
<dbReference type="EMBL" id="JAHPYS010000009">
    <property type="protein sequence ID" value="MBU9138364.1"/>
    <property type="molecule type" value="Genomic_DNA"/>
</dbReference>
<name>A0A380Z6I2_PHOVU</name>
<evidence type="ECO:0000256" key="1">
    <source>
        <dbReference type="ARBA" id="ARBA00004571"/>
    </source>
</evidence>
<keyword evidence="4 8" id="KW-0812">Transmembrane</keyword>
<dbReference type="PANTHER" id="PTHR30069:SF29">
    <property type="entry name" value="HEMOGLOBIN AND HEMOGLOBIN-HAPTOGLOBIN-BINDING PROTEIN 1-RELATED"/>
    <property type="match status" value="1"/>
</dbReference>
<evidence type="ECO:0000256" key="5">
    <source>
        <dbReference type="ARBA" id="ARBA00022729"/>
    </source>
</evidence>
<evidence type="ECO:0000256" key="6">
    <source>
        <dbReference type="ARBA" id="ARBA00023136"/>
    </source>
</evidence>
<dbReference type="EMBL" id="QSJM01000004">
    <property type="protein sequence ID" value="RHD84873.1"/>
    <property type="molecule type" value="Genomic_DNA"/>
</dbReference>
<dbReference type="Proteomes" id="UP000758576">
    <property type="component" value="Unassembled WGS sequence"/>
</dbReference>
<evidence type="ECO:0000256" key="4">
    <source>
        <dbReference type="ARBA" id="ARBA00022692"/>
    </source>
</evidence>
<dbReference type="EMBL" id="JAKNGO010000002">
    <property type="protein sequence ID" value="MCG4687300.1"/>
    <property type="molecule type" value="Genomic_DNA"/>
</dbReference>
<dbReference type="Proteomes" id="UP000736888">
    <property type="component" value="Unassembled WGS sequence"/>
</dbReference>
<keyword evidence="13" id="KW-0675">Receptor</keyword>
<keyword evidence="5 9" id="KW-0732">Signal</keyword>
<dbReference type="InterPro" id="IPR036942">
    <property type="entry name" value="Beta-barrel_TonB_sf"/>
</dbReference>
<dbReference type="EMBL" id="RWHZ01000002">
    <property type="protein sequence ID" value="TSE50384.1"/>
    <property type="molecule type" value="Genomic_DNA"/>
</dbReference>
<evidence type="ECO:0000313" key="11">
    <source>
        <dbReference type="EMBL" id="KAB6445892.1"/>
    </source>
</evidence>
<feature type="domain" description="TonB-dependent receptor plug" evidence="10">
    <location>
        <begin position="121"/>
        <end position="197"/>
    </location>
</feature>
<evidence type="ECO:0000313" key="24">
    <source>
        <dbReference type="Proteomes" id="UP000286392"/>
    </source>
</evidence>
<evidence type="ECO:0000313" key="19">
    <source>
        <dbReference type="EMBL" id="RHD84873.1"/>
    </source>
</evidence>
<dbReference type="EMBL" id="QSSN01000014">
    <property type="protein sequence ID" value="RGL85116.1"/>
    <property type="molecule type" value="Genomic_DNA"/>
</dbReference>
<evidence type="ECO:0000313" key="21">
    <source>
        <dbReference type="EMBL" id="TSE50384.1"/>
    </source>
</evidence>
<dbReference type="GO" id="GO:0015344">
    <property type="term" value="F:siderophore uptake transmembrane transporter activity"/>
    <property type="evidence" value="ECO:0007669"/>
    <property type="project" value="TreeGrafter"/>
</dbReference>
<keyword evidence="14" id="KW-0121">Carboxypeptidase</keyword>